<gene>
    <name evidence="2" type="ORF">UFOPK2978_00660</name>
</gene>
<dbReference type="EMBL" id="CAFAAF010000098">
    <property type="protein sequence ID" value="CAB4792033.1"/>
    <property type="molecule type" value="Genomic_DNA"/>
</dbReference>
<feature type="region of interest" description="Disordered" evidence="1">
    <location>
        <begin position="80"/>
        <end position="105"/>
    </location>
</feature>
<dbReference type="InterPro" id="IPR008160">
    <property type="entry name" value="Collagen"/>
</dbReference>
<dbReference type="AlphaFoldDB" id="A0A6J6X889"/>
<dbReference type="PANTHER" id="PTHR24023">
    <property type="entry name" value="COLLAGEN ALPHA"/>
    <property type="match status" value="1"/>
</dbReference>
<feature type="compositionally biased region" description="Low complexity" evidence="1">
    <location>
        <begin position="272"/>
        <end position="290"/>
    </location>
</feature>
<evidence type="ECO:0000313" key="2">
    <source>
        <dbReference type="EMBL" id="CAB4792033.1"/>
    </source>
</evidence>
<dbReference type="InterPro" id="IPR050149">
    <property type="entry name" value="Collagen_superfamily"/>
</dbReference>
<dbReference type="GO" id="GO:0031012">
    <property type="term" value="C:extracellular matrix"/>
    <property type="evidence" value="ECO:0007669"/>
    <property type="project" value="TreeGrafter"/>
</dbReference>
<accession>A0A6J6X889</accession>
<proteinExistence type="predicted"/>
<dbReference type="GO" id="GO:0005615">
    <property type="term" value="C:extracellular space"/>
    <property type="evidence" value="ECO:0007669"/>
    <property type="project" value="TreeGrafter"/>
</dbReference>
<reference evidence="2" key="1">
    <citation type="submission" date="2020-05" db="EMBL/GenBank/DDBJ databases">
        <authorList>
            <person name="Chiriac C."/>
            <person name="Salcher M."/>
            <person name="Ghai R."/>
            <person name="Kavagutti S V."/>
        </authorList>
    </citation>
    <scope>NUCLEOTIDE SEQUENCE</scope>
</reference>
<dbReference type="PANTHER" id="PTHR24023:SF1082">
    <property type="entry name" value="COLLAGEN TRIPLE HELIX REPEAT"/>
    <property type="match status" value="1"/>
</dbReference>
<organism evidence="2">
    <name type="scientific">freshwater metagenome</name>
    <dbReference type="NCBI Taxonomy" id="449393"/>
    <lineage>
        <taxon>unclassified sequences</taxon>
        <taxon>metagenomes</taxon>
        <taxon>ecological metagenomes</taxon>
    </lineage>
</organism>
<name>A0A6J6X889_9ZZZZ</name>
<feature type="region of interest" description="Disordered" evidence="1">
    <location>
        <begin position="232"/>
        <end position="306"/>
    </location>
</feature>
<evidence type="ECO:0000256" key="1">
    <source>
        <dbReference type="SAM" id="MobiDB-lite"/>
    </source>
</evidence>
<dbReference type="Pfam" id="PF01391">
    <property type="entry name" value="Collagen"/>
    <property type="match status" value="1"/>
</dbReference>
<feature type="compositionally biased region" description="Low complexity" evidence="1">
    <location>
        <begin position="236"/>
        <end position="262"/>
    </location>
</feature>
<protein>
    <submittedName>
        <fullName evidence="2">Unannotated protein</fullName>
    </submittedName>
</protein>
<sequence length="343" mass="34459">MKIHQRIANIRLRSIALSALLSLLTLISASYVVEVWTGQKAVSRVIEVLGFCPAQPLVPTVAFAGDTGLTGETGIAGEAGLKGNTGATGKTGDKGETGSVGPEGKIGATGAEGKCQAPMNLLSLGADLIPAIDNTYTLGSPTFRWKGLQLGPGTLYIQDIKTGVQAGLTVDNGTLLIDGADSLRIGNVRITATGLESILSNQDITIGNVNDQGYVKIARGIKFQDGTILLSANQSGPQGAQGNTGATGATGPQGPQGATGATGPSGGPVGPAGPQGLPGIQGTPGLIGPAGPAGPQGPSGTPDGYIPQVICVTSTGHANPMHFGKCEEQGLKGSEYIMLVQKY</sequence>